<reference evidence="1 2" key="2">
    <citation type="journal article" date="2022" name="Mol. Ecol. Resour.">
        <title>The genomes of chicory, endive, great burdock and yacon provide insights into Asteraceae paleo-polyploidization history and plant inulin production.</title>
        <authorList>
            <person name="Fan W."/>
            <person name="Wang S."/>
            <person name="Wang H."/>
            <person name="Wang A."/>
            <person name="Jiang F."/>
            <person name="Liu H."/>
            <person name="Zhao H."/>
            <person name="Xu D."/>
            <person name="Zhang Y."/>
        </authorList>
    </citation>
    <scope>NUCLEOTIDE SEQUENCE [LARGE SCALE GENOMIC DNA]</scope>
    <source>
        <strain evidence="2">cv. Yunnan</strain>
        <tissue evidence="1">Leaves</tissue>
    </source>
</reference>
<keyword evidence="2" id="KW-1185">Reference proteome</keyword>
<proteinExistence type="predicted"/>
<evidence type="ECO:0000313" key="1">
    <source>
        <dbReference type="EMBL" id="KAI3799847.1"/>
    </source>
</evidence>
<reference evidence="2" key="1">
    <citation type="journal article" date="2022" name="Mol. Ecol. Resour.">
        <title>The genomes of chicory, endive, great burdock and yacon provide insights into Asteraceae palaeo-polyploidization history and plant inulin production.</title>
        <authorList>
            <person name="Fan W."/>
            <person name="Wang S."/>
            <person name="Wang H."/>
            <person name="Wang A."/>
            <person name="Jiang F."/>
            <person name="Liu H."/>
            <person name="Zhao H."/>
            <person name="Xu D."/>
            <person name="Zhang Y."/>
        </authorList>
    </citation>
    <scope>NUCLEOTIDE SEQUENCE [LARGE SCALE GENOMIC DNA]</scope>
    <source>
        <strain evidence="2">cv. Yunnan</strain>
    </source>
</reference>
<name>A0ACB9HWA8_9ASTR</name>
<dbReference type="EMBL" id="CM042028">
    <property type="protein sequence ID" value="KAI3799847.1"/>
    <property type="molecule type" value="Genomic_DNA"/>
</dbReference>
<sequence length="207" mass="23612">MKDTGGDQSYNEGNNYVESSGIKTECIDSDMNSGHVTHSKRTNNGTNLVVIKESHTKSLRITPVQRVSYGFFNVLTPICSKINIDYIWPYSGQRIDGSNKVLELTYRLEDEQGARSLEDDVMKMMRSCCRAWKMMRLEFFELEDDAMKAENTASVVWEAIGYIKCLQEQVKVKESLCILTLDMLVRSPIMRIEVNLELSSEFPTNSP</sequence>
<evidence type="ECO:0000313" key="2">
    <source>
        <dbReference type="Proteomes" id="UP001056120"/>
    </source>
</evidence>
<organism evidence="1 2">
    <name type="scientific">Smallanthus sonchifolius</name>
    <dbReference type="NCBI Taxonomy" id="185202"/>
    <lineage>
        <taxon>Eukaryota</taxon>
        <taxon>Viridiplantae</taxon>
        <taxon>Streptophyta</taxon>
        <taxon>Embryophyta</taxon>
        <taxon>Tracheophyta</taxon>
        <taxon>Spermatophyta</taxon>
        <taxon>Magnoliopsida</taxon>
        <taxon>eudicotyledons</taxon>
        <taxon>Gunneridae</taxon>
        <taxon>Pentapetalae</taxon>
        <taxon>asterids</taxon>
        <taxon>campanulids</taxon>
        <taxon>Asterales</taxon>
        <taxon>Asteraceae</taxon>
        <taxon>Asteroideae</taxon>
        <taxon>Heliantheae alliance</taxon>
        <taxon>Millerieae</taxon>
        <taxon>Smallanthus</taxon>
    </lineage>
</organism>
<comment type="caution">
    <text evidence="1">The sequence shown here is derived from an EMBL/GenBank/DDBJ whole genome shotgun (WGS) entry which is preliminary data.</text>
</comment>
<gene>
    <name evidence="1" type="ORF">L1987_35151</name>
</gene>
<dbReference type="Proteomes" id="UP001056120">
    <property type="component" value="Linkage Group LG11"/>
</dbReference>
<accession>A0ACB9HWA8</accession>
<protein>
    <submittedName>
        <fullName evidence="1">Uncharacterized protein</fullName>
    </submittedName>
</protein>